<dbReference type="EMBL" id="QJTD01000001">
    <property type="protein sequence ID" value="PYE83069.1"/>
    <property type="molecule type" value="Genomic_DNA"/>
</dbReference>
<dbReference type="NCBIfam" id="NF038128">
    <property type="entry name" value="choice_anch_J"/>
    <property type="match status" value="1"/>
</dbReference>
<organism evidence="1 2">
    <name type="scientific">Winogradskyella epiphytica</name>
    <dbReference type="NCBI Taxonomy" id="262005"/>
    <lineage>
        <taxon>Bacteria</taxon>
        <taxon>Pseudomonadati</taxon>
        <taxon>Bacteroidota</taxon>
        <taxon>Flavobacteriia</taxon>
        <taxon>Flavobacteriales</taxon>
        <taxon>Flavobacteriaceae</taxon>
        <taxon>Winogradskyella</taxon>
    </lineage>
</organism>
<name>A0A2V4XLW5_9FLAO</name>
<dbReference type="RefSeq" id="WP_110474021.1">
    <property type="nucleotide sequence ID" value="NZ_BMWQ01000001.1"/>
</dbReference>
<keyword evidence="2" id="KW-1185">Reference proteome</keyword>
<dbReference type="Proteomes" id="UP000248054">
    <property type="component" value="Unassembled WGS sequence"/>
</dbReference>
<evidence type="ECO:0008006" key="3">
    <source>
        <dbReference type="Google" id="ProtNLM"/>
    </source>
</evidence>
<accession>A0A2V4XLW5</accession>
<dbReference type="Gene3D" id="2.60.120.200">
    <property type="match status" value="1"/>
</dbReference>
<protein>
    <recommendedName>
        <fullName evidence="3">DUF5017 domain-containing protein</fullName>
    </recommendedName>
</protein>
<dbReference type="AlphaFoldDB" id="A0A2V4XLW5"/>
<evidence type="ECO:0000313" key="2">
    <source>
        <dbReference type="Proteomes" id="UP000248054"/>
    </source>
</evidence>
<dbReference type="OrthoDB" id="1013052at2"/>
<gene>
    <name evidence="1" type="ORF">DFQ11_101500</name>
</gene>
<dbReference type="PROSITE" id="PS51257">
    <property type="entry name" value="PROKAR_LIPOPROTEIN"/>
    <property type="match status" value="1"/>
</dbReference>
<sequence>MKRIIYCLVIFGLTFVGCNPMEDVYDEMETSEDIIVGIDNYTLTSDDYADLELGFGSFSSVEDAKTMLPGFIADKYPFWGEGSSVTIGYQLYVGNAEGVNDYTSATEYELTTADYASAGSDAFGFYPDVNATAEIPAVLDAQFAGAEEGDMLLVKYKHYTEVPDVGISELVNFGFNGDLSGFENISVIGDDQEWHPSSYNGLEFAKMSGYVSGTGSVANEDWLISPAIDLDGESNVSLQISQAINFATDLSLLNVMVSSDYTTGGDASAATWEVIDFANAPAGNNYNYVLSENFDLSAYDGQTIHIALKYESTDSESATWQIDFLTVNALGITGEYDSKGEYFVYEDGSWELAENVYYLSTSDYDSMGEASGQPGRYDNFSSSIDADSYIPTFLSIKYPYAQEEDQIFVIYKYFSSNSGLGLRGQSYMFENGAWMPHQSTISTSLQFGFEDGIWVPDNTIRHTFTDADYAAVVAALATEYPNATSSMENYGNMDRRVGNSNEWTNAMVLDAIAVVLDIIDPSAEDEQKYIVTINVYNGSNTTEDFAVIKMNGEWVYQN</sequence>
<reference evidence="1 2" key="1">
    <citation type="submission" date="2018-06" db="EMBL/GenBank/DDBJ databases">
        <title>Genomic Encyclopedia of Type Strains, Phase III (KMG-III): the genomes of soil and plant-associated and newly described type strains.</title>
        <authorList>
            <person name="Whitman W."/>
        </authorList>
    </citation>
    <scope>NUCLEOTIDE SEQUENCE [LARGE SCALE GENOMIC DNA]</scope>
    <source>
        <strain evidence="1 2">CECT 7945</strain>
    </source>
</reference>
<proteinExistence type="predicted"/>
<evidence type="ECO:0000313" key="1">
    <source>
        <dbReference type="EMBL" id="PYE83069.1"/>
    </source>
</evidence>
<comment type="caution">
    <text evidence="1">The sequence shown here is derived from an EMBL/GenBank/DDBJ whole genome shotgun (WGS) entry which is preliminary data.</text>
</comment>